<evidence type="ECO:0000259" key="1">
    <source>
        <dbReference type="PROSITE" id="PS51704"/>
    </source>
</evidence>
<dbReference type="OrthoDB" id="384721at2"/>
<name>A0A371IY69_9FIRM</name>
<dbReference type="GO" id="GO:0006629">
    <property type="term" value="P:lipid metabolic process"/>
    <property type="evidence" value="ECO:0007669"/>
    <property type="project" value="InterPro"/>
</dbReference>
<feature type="domain" description="GP-PDE" evidence="1">
    <location>
        <begin position="1"/>
        <end position="241"/>
    </location>
</feature>
<dbReference type="RefSeq" id="WP_094366768.1">
    <property type="nucleotide sequence ID" value="NZ_NOJY02000072.1"/>
</dbReference>
<sequence length="248" mass="28579">MEIFAHRGASSDYPENTILAFKKALTLPINGIELDVHKSKDGELVVIHDEDIQRTFKGRGMVEDYSLLELQSFNCRKFEFVNNELCKVPTLEDVLILIKDKNITLNIEAKTDQIHYDLENDVLELVEKYNMKNNVLISSFNHKCLNIFKSIDSSYKYGALYEAEKDFASENNVVEHAKKLGVYSINISKELVTKEMVDLAHSNNLKVYVYTVNAPIIMRKMIEFDVDAVFTDYPELMLEVLSEKEYCV</sequence>
<dbReference type="Proteomes" id="UP000215694">
    <property type="component" value="Unassembled WGS sequence"/>
</dbReference>
<protein>
    <submittedName>
        <fullName evidence="2">Glycerophosphodiester phosphodiesterase</fullName>
    </submittedName>
</protein>
<dbReference type="PANTHER" id="PTHR46211">
    <property type="entry name" value="GLYCEROPHOSPHORYL DIESTER PHOSPHODIESTERASE"/>
    <property type="match status" value="1"/>
</dbReference>
<dbReference type="Gene3D" id="3.20.20.190">
    <property type="entry name" value="Phosphatidylinositol (PI) phosphodiesterase"/>
    <property type="match status" value="1"/>
</dbReference>
<reference evidence="2 3" key="1">
    <citation type="journal article" date="2017" name="Genome Announc.">
        <title>Draft Genome Sequence of Romboutsia weinsteinii sp. nov. Strain CCRI-19649(T) Isolated from Surface Water.</title>
        <authorList>
            <person name="Maheux A.F."/>
            <person name="Boudreau D.K."/>
            <person name="Berube E."/>
            <person name="Boissinot M."/>
            <person name="Cantin P."/>
            <person name="Raymond F."/>
            <person name="Corbeil J."/>
            <person name="Omar R.F."/>
            <person name="Bergeron M.G."/>
        </authorList>
    </citation>
    <scope>NUCLEOTIDE SEQUENCE [LARGE SCALE GENOMIC DNA]</scope>
    <source>
        <strain evidence="2 3">CCRI-19649</strain>
    </source>
</reference>
<dbReference type="GO" id="GO:0008081">
    <property type="term" value="F:phosphoric diester hydrolase activity"/>
    <property type="evidence" value="ECO:0007669"/>
    <property type="project" value="InterPro"/>
</dbReference>
<dbReference type="AlphaFoldDB" id="A0A371IY69"/>
<dbReference type="SUPFAM" id="SSF51695">
    <property type="entry name" value="PLC-like phosphodiesterases"/>
    <property type="match status" value="1"/>
</dbReference>
<organism evidence="2 3">
    <name type="scientific">Romboutsia weinsteinii</name>
    <dbReference type="NCBI Taxonomy" id="2020949"/>
    <lineage>
        <taxon>Bacteria</taxon>
        <taxon>Bacillati</taxon>
        <taxon>Bacillota</taxon>
        <taxon>Clostridia</taxon>
        <taxon>Peptostreptococcales</taxon>
        <taxon>Peptostreptococcaceae</taxon>
        <taxon>Romboutsia</taxon>
    </lineage>
</organism>
<dbReference type="PANTHER" id="PTHR46211:SF1">
    <property type="entry name" value="GLYCEROPHOSPHODIESTER PHOSPHODIESTERASE, CYTOPLASMIC"/>
    <property type="match status" value="1"/>
</dbReference>
<dbReference type="InterPro" id="IPR017946">
    <property type="entry name" value="PLC-like_Pdiesterase_TIM-brl"/>
</dbReference>
<evidence type="ECO:0000313" key="2">
    <source>
        <dbReference type="EMBL" id="RDY25445.1"/>
    </source>
</evidence>
<dbReference type="InterPro" id="IPR030395">
    <property type="entry name" value="GP_PDE_dom"/>
</dbReference>
<gene>
    <name evidence="2" type="ORF">CHL78_018170</name>
</gene>
<dbReference type="CDD" id="cd08563">
    <property type="entry name" value="GDPD_TtGDE_like"/>
    <property type="match status" value="1"/>
</dbReference>
<evidence type="ECO:0000313" key="3">
    <source>
        <dbReference type="Proteomes" id="UP000215694"/>
    </source>
</evidence>
<comment type="caution">
    <text evidence="2">The sequence shown here is derived from an EMBL/GenBank/DDBJ whole genome shotgun (WGS) entry which is preliminary data.</text>
</comment>
<dbReference type="Pfam" id="PF03009">
    <property type="entry name" value="GDPD"/>
    <property type="match status" value="1"/>
</dbReference>
<proteinExistence type="predicted"/>
<accession>A0A371IY69</accession>
<keyword evidence="3" id="KW-1185">Reference proteome</keyword>
<dbReference type="EMBL" id="NOJY02000072">
    <property type="protein sequence ID" value="RDY25445.1"/>
    <property type="molecule type" value="Genomic_DNA"/>
</dbReference>
<dbReference type="PROSITE" id="PS51704">
    <property type="entry name" value="GP_PDE"/>
    <property type="match status" value="1"/>
</dbReference>